<protein>
    <submittedName>
        <fullName evidence="1">Uncharacterized protein</fullName>
    </submittedName>
</protein>
<dbReference type="RefSeq" id="WP_181318422.1">
    <property type="nucleotide sequence ID" value="NZ_PYNF01000057.1"/>
</dbReference>
<dbReference type="AlphaFoldDB" id="A0A2T3KA58"/>
<evidence type="ECO:0000313" key="2">
    <source>
        <dbReference type="Proteomes" id="UP000241426"/>
    </source>
</evidence>
<sequence length="424" mass="49280">ILSDIIVMGSSNCIDGISISKSNNYQIGTTLYKLNELGSLNFTGKFRPQLSVDRISITSIPNELYEHAEIILSDLIEASLSILNEHIDKHEVNLESQLFNVCLERIFNKFIFFNDILMRKIFDNKISTLPWPILNENLNINISVRDLFFSGQDVIIKPNNKKLNSVTRSLLYSKLNLAHEIHAFDDGVKIKPIGIIDKNIICKVEDEDFGRSLFSADKWDVSNKEYDIITSLLPIIPKKLFDIIVKNQEEINHTGNTVRIQNYNNSIASFFDQDPLMIHPQMGIFYEEDRRIRRQSKKTYSNIFNFQKNRGRLFISEINPHEMTKGNKIIWLYVYVSNEILTDLDLLEIRKIKNQTDYIEGVHNGWSILITGMDDCDKIIKSGKRDRNELVRDIPISFWEKYHDYSFEFTDGTPVNCMNYSEID</sequence>
<evidence type="ECO:0000313" key="1">
    <source>
        <dbReference type="EMBL" id="PSU88120.1"/>
    </source>
</evidence>
<name>A0A2T3KA58_9GAMM</name>
<proteinExistence type="predicted"/>
<organism evidence="1 2">
    <name type="scientific">Photobacterium kishitanii</name>
    <dbReference type="NCBI Taxonomy" id="318456"/>
    <lineage>
        <taxon>Bacteria</taxon>
        <taxon>Pseudomonadati</taxon>
        <taxon>Pseudomonadota</taxon>
        <taxon>Gammaproteobacteria</taxon>
        <taxon>Vibrionales</taxon>
        <taxon>Vibrionaceae</taxon>
        <taxon>Photobacterium</taxon>
    </lineage>
</organism>
<reference evidence="1 2" key="1">
    <citation type="submission" date="2018-01" db="EMBL/GenBank/DDBJ databases">
        <title>Whole genome sequencing of Histamine producing bacteria.</title>
        <authorList>
            <person name="Butler K."/>
        </authorList>
    </citation>
    <scope>NUCLEOTIDE SEQUENCE [LARGE SCALE GENOMIC DNA]</scope>
    <source>
        <strain evidence="1 2">FS-7.2</strain>
    </source>
</reference>
<accession>A0A2T3KA58</accession>
<dbReference type="EMBL" id="PYNF01000057">
    <property type="protein sequence ID" value="PSU88120.1"/>
    <property type="molecule type" value="Genomic_DNA"/>
</dbReference>
<comment type="caution">
    <text evidence="1">The sequence shown here is derived from an EMBL/GenBank/DDBJ whole genome shotgun (WGS) entry which is preliminary data.</text>
</comment>
<feature type="non-terminal residue" evidence="1">
    <location>
        <position position="1"/>
    </location>
</feature>
<gene>
    <name evidence="1" type="ORF">C9J27_25640</name>
</gene>
<dbReference type="Proteomes" id="UP000241426">
    <property type="component" value="Unassembled WGS sequence"/>
</dbReference>